<feature type="domain" description="Tyrosine-protein kinase ephrin type A/B receptor-like" evidence="1">
    <location>
        <begin position="120"/>
        <end position="168"/>
    </location>
</feature>
<proteinExistence type="predicted"/>
<dbReference type="SMART" id="SM01411">
    <property type="entry name" value="Ephrin_rec_like"/>
    <property type="match status" value="1"/>
</dbReference>
<organism evidence="2 3">
    <name type="scientific">Ridgeia piscesae</name>
    <name type="common">Tubeworm</name>
    <dbReference type="NCBI Taxonomy" id="27915"/>
    <lineage>
        <taxon>Eukaryota</taxon>
        <taxon>Metazoa</taxon>
        <taxon>Spiralia</taxon>
        <taxon>Lophotrochozoa</taxon>
        <taxon>Annelida</taxon>
        <taxon>Polychaeta</taxon>
        <taxon>Sedentaria</taxon>
        <taxon>Canalipalpata</taxon>
        <taxon>Sabellida</taxon>
        <taxon>Siboglinidae</taxon>
        <taxon>Ridgeia</taxon>
    </lineage>
</organism>
<sequence>MKKQLLQKFEAWNTDLKTKQPGTSFCKKDGCSDVSITVTNYNKDFRIKINIDRVAPEVGKDWPVMEAVTQEVLLNHRFDLDKTMPGAKDIDLLTFWIEEEVSCEDGYQAVGDICVKCTVGTFYNNSTKTCDDCPIGYYKEEEEADKKCKECPKGNTTETAGSVSSSDCIGKTLMLQQCIWVTAMSQQCIWVTVGSQQCIWVTEGHSSVSGSQQCHSSVSGSQQCHSSVSGSQQCHSSVSGSQQCHSSVSGSQQCHSSVSGSQQCHSCVSGTQ</sequence>
<comment type="caution">
    <text evidence="2">The sequence shown here is derived from an EMBL/GenBank/DDBJ whole genome shotgun (WGS) entry which is preliminary data.</text>
</comment>
<dbReference type="InterPro" id="IPR009030">
    <property type="entry name" value="Growth_fac_rcpt_cys_sf"/>
</dbReference>
<evidence type="ECO:0000259" key="1">
    <source>
        <dbReference type="Pfam" id="PF07699"/>
    </source>
</evidence>
<dbReference type="PANTHER" id="PTHR46967:SF1">
    <property type="entry name" value="KERATIN-ASSOCIATED PROTEIN 16-1-LIKE"/>
    <property type="match status" value="1"/>
</dbReference>
<accession>A0AAD9IXS1</accession>
<dbReference type="PANTHER" id="PTHR46967">
    <property type="entry name" value="INSULIN-LIKE GROWTH FACTOR BINDING PROTEIN,N-TERMINAL"/>
    <property type="match status" value="1"/>
</dbReference>
<dbReference type="InterPro" id="IPR011641">
    <property type="entry name" value="Tyr-kin_ephrin_A/B_rcpt-like"/>
</dbReference>
<dbReference type="Proteomes" id="UP001209878">
    <property type="component" value="Unassembled WGS sequence"/>
</dbReference>
<name>A0AAD9IXS1_RIDPI</name>
<keyword evidence="3" id="KW-1185">Reference proteome</keyword>
<reference evidence="2" key="1">
    <citation type="journal article" date="2023" name="Mol. Biol. Evol.">
        <title>Third-Generation Sequencing Reveals the Adaptive Role of the Epigenome in Three Deep-Sea Polychaetes.</title>
        <authorList>
            <person name="Perez M."/>
            <person name="Aroh O."/>
            <person name="Sun Y."/>
            <person name="Lan Y."/>
            <person name="Juniper S.K."/>
            <person name="Young C.R."/>
            <person name="Angers B."/>
            <person name="Qian P.Y."/>
        </authorList>
    </citation>
    <scope>NUCLEOTIDE SEQUENCE</scope>
    <source>
        <strain evidence="2">R07B-5</strain>
    </source>
</reference>
<dbReference type="Pfam" id="PF07699">
    <property type="entry name" value="Ephrin_rec_like"/>
    <property type="match status" value="1"/>
</dbReference>
<dbReference type="AlphaFoldDB" id="A0AAD9IXS1"/>
<dbReference type="SUPFAM" id="SSF57184">
    <property type="entry name" value="Growth factor receptor domain"/>
    <property type="match status" value="1"/>
</dbReference>
<evidence type="ECO:0000313" key="3">
    <source>
        <dbReference type="Proteomes" id="UP001209878"/>
    </source>
</evidence>
<dbReference type="EMBL" id="JAODUO010004843">
    <property type="protein sequence ID" value="KAK2142521.1"/>
    <property type="molecule type" value="Genomic_DNA"/>
</dbReference>
<evidence type="ECO:0000313" key="2">
    <source>
        <dbReference type="EMBL" id="KAK2142521.1"/>
    </source>
</evidence>
<protein>
    <recommendedName>
        <fullName evidence="1">Tyrosine-protein kinase ephrin type A/B receptor-like domain-containing protein</fullName>
    </recommendedName>
</protein>
<gene>
    <name evidence="2" type="ORF">NP493_4852g00002</name>
</gene>
<dbReference type="Gene3D" id="2.10.50.10">
    <property type="entry name" value="Tumor Necrosis Factor Receptor, subunit A, domain 2"/>
    <property type="match status" value="1"/>
</dbReference>